<evidence type="ECO:0000313" key="2">
    <source>
        <dbReference type="EMBL" id="KAK3946454.1"/>
    </source>
</evidence>
<dbReference type="EMBL" id="MU853752">
    <property type="protein sequence ID" value="KAK3946454.1"/>
    <property type="molecule type" value="Genomic_DNA"/>
</dbReference>
<feature type="chain" id="PRO_5042861279" description="Secreted protein" evidence="1">
    <location>
        <begin position="22"/>
        <end position="78"/>
    </location>
</feature>
<keyword evidence="1" id="KW-0732">Signal</keyword>
<organism evidence="2 3">
    <name type="scientific">Diplogelasinospora grovesii</name>
    <dbReference type="NCBI Taxonomy" id="303347"/>
    <lineage>
        <taxon>Eukaryota</taxon>
        <taxon>Fungi</taxon>
        <taxon>Dikarya</taxon>
        <taxon>Ascomycota</taxon>
        <taxon>Pezizomycotina</taxon>
        <taxon>Sordariomycetes</taxon>
        <taxon>Sordariomycetidae</taxon>
        <taxon>Sordariales</taxon>
        <taxon>Diplogelasinosporaceae</taxon>
        <taxon>Diplogelasinospora</taxon>
    </lineage>
</organism>
<dbReference type="AlphaFoldDB" id="A0AAN6NJW2"/>
<sequence length="78" mass="8805">MPSSRPHYILLCLLVLYLGLSCSISLKKLARREELGRGRELCLRCHPYTTATVKLAAHKTCWSCQINAVFSFRLATPP</sequence>
<name>A0AAN6NJW2_9PEZI</name>
<feature type="signal peptide" evidence="1">
    <location>
        <begin position="1"/>
        <end position="21"/>
    </location>
</feature>
<comment type="caution">
    <text evidence="2">The sequence shown here is derived from an EMBL/GenBank/DDBJ whole genome shotgun (WGS) entry which is preliminary data.</text>
</comment>
<evidence type="ECO:0008006" key="4">
    <source>
        <dbReference type="Google" id="ProtNLM"/>
    </source>
</evidence>
<accession>A0AAN6NJW2</accession>
<dbReference type="PROSITE" id="PS51257">
    <property type="entry name" value="PROKAR_LIPOPROTEIN"/>
    <property type="match status" value="1"/>
</dbReference>
<keyword evidence="3" id="KW-1185">Reference proteome</keyword>
<reference evidence="3" key="1">
    <citation type="journal article" date="2023" name="Mol. Phylogenet. Evol.">
        <title>Genome-scale phylogeny and comparative genomics of the fungal order Sordariales.</title>
        <authorList>
            <person name="Hensen N."/>
            <person name="Bonometti L."/>
            <person name="Westerberg I."/>
            <person name="Brannstrom I.O."/>
            <person name="Guillou S."/>
            <person name="Cros-Aarteil S."/>
            <person name="Calhoun S."/>
            <person name="Haridas S."/>
            <person name="Kuo A."/>
            <person name="Mondo S."/>
            <person name="Pangilinan J."/>
            <person name="Riley R."/>
            <person name="LaButti K."/>
            <person name="Andreopoulos B."/>
            <person name="Lipzen A."/>
            <person name="Chen C."/>
            <person name="Yan M."/>
            <person name="Daum C."/>
            <person name="Ng V."/>
            <person name="Clum A."/>
            <person name="Steindorff A."/>
            <person name="Ohm R.A."/>
            <person name="Martin F."/>
            <person name="Silar P."/>
            <person name="Natvig D.O."/>
            <person name="Lalanne C."/>
            <person name="Gautier V."/>
            <person name="Ament-Velasquez S.L."/>
            <person name="Kruys A."/>
            <person name="Hutchinson M.I."/>
            <person name="Powell A.J."/>
            <person name="Barry K."/>
            <person name="Miller A.N."/>
            <person name="Grigoriev I.V."/>
            <person name="Debuchy R."/>
            <person name="Gladieux P."/>
            <person name="Hiltunen Thoren M."/>
            <person name="Johannesson H."/>
        </authorList>
    </citation>
    <scope>NUCLEOTIDE SEQUENCE [LARGE SCALE GENOMIC DNA]</scope>
    <source>
        <strain evidence="3">CBS 340.73</strain>
    </source>
</reference>
<gene>
    <name evidence="2" type="ORF">QBC46DRAFT_5944</name>
</gene>
<protein>
    <recommendedName>
        <fullName evidence="4">Secreted protein</fullName>
    </recommendedName>
</protein>
<proteinExistence type="predicted"/>
<dbReference type="Proteomes" id="UP001303473">
    <property type="component" value="Unassembled WGS sequence"/>
</dbReference>
<evidence type="ECO:0000256" key="1">
    <source>
        <dbReference type="SAM" id="SignalP"/>
    </source>
</evidence>
<evidence type="ECO:0000313" key="3">
    <source>
        <dbReference type="Proteomes" id="UP001303473"/>
    </source>
</evidence>